<organism evidence="3 4">
    <name type="scientific">Botrytis galanthina</name>
    <dbReference type="NCBI Taxonomy" id="278940"/>
    <lineage>
        <taxon>Eukaryota</taxon>
        <taxon>Fungi</taxon>
        <taxon>Dikarya</taxon>
        <taxon>Ascomycota</taxon>
        <taxon>Pezizomycotina</taxon>
        <taxon>Leotiomycetes</taxon>
        <taxon>Helotiales</taxon>
        <taxon>Sclerotiniaceae</taxon>
        <taxon>Botrytis</taxon>
    </lineage>
</organism>
<feature type="transmembrane region" description="Helical" evidence="2">
    <location>
        <begin position="925"/>
        <end position="943"/>
    </location>
</feature>
<feature type="transmembrane region" description="Helical" evidence="2">
    <location>
        <begin position="17"/>
        <end position="39"/>
    </location>
</feature>
<keyword evidence="2" id="KW-0812">Transmembrane</keyword>
<comment type="caution">
    <text evidence="3">The sequence shown here is derived from an EMBL/GenBank/DDBJ whole genome shotgun (WGS) entry which is preliminary data.</text>
</comment>
<keyword evidence="2" id="KW-0472">Membrane</keyword>
<dbReference type="OrthoDB" id="5148443at2759"/>
<feature type="compositionally biased region" description="Basic and acidic residues" evidence="1">
    <location>
        <begin position="1010"/>
        <end position="1023"/>
    </location>
</feature>
<sequence length="1035" mass="104360">MGNVDHIPQQRVWTRNLFVIFASLLLFFNTLSLLPWGIYHARSFLYTDNHSTSQFSSSIASLETVDFGQLQGGEDIASVLKAAADILGAVSAQHHLTSLQALSNDLHKLAVDTHQAESGNSLRTRGLFDGFASILTGGAVGGAGGAAGAGGAKAATGGVGLTGIFETLGGKLLDVTADSLATPAGFLGDGVGRGATTGLKINNGVKQTTAEKPSGVNAIAANLGFGASNALTGTLNTSSFLTGAGAASSALGTGLGGGTASGLGLNKSAVAAPNGTGIPLIAGNLGNGLTQSLFSNIDMSKLMTGLPSGMLQSAVVNAGKGLGEGAAEGLDLPMNMATMRMRLKRAAAAAAGTNTTGSGLNVNAIAYGFTKSLSSSFLGAVDVKKLASQAMSGSNLTSMVGPTLVGAGSGLGAGAAQGLGLSNVAVNPSTGADAAAPEVAHNFAYELTTSFLANGTLSSLQSKLMSAMSMTNISAMLGPAAQGAGSGIGQGAAVGLGLQDPSTAQIPMGGDVAMVARDFSYGLTSNFLANGTVSRLQAKAAALLGGGSNSSSGVMMSALQKVSVSKAAEGLARGLVDGAGQSVANMGGFQAILNGANSSEVMMQAATPIFKSDDFNDTTGGVATSFGQGLGGQGVTLIAQMLGMSMSLSSNGSLTPSIMGNNSTTPASLSSSETPANNLSTPAIRARSYRSFSPIIRKSAPLTSPFLKLNPHQKRVDDPTNLNISDITSGLLTGVNVTSLDVLLQKGVDTLTCEGIGGFVEIFKGLKASGSIPATGGSVMLPNATFTVASQGNEFLINPATQVILVNGIGISRLTILIVAHAFLLILAYFLAIPLALLLTSGHEIATMLSLPHIWASAPKTRFRIWIFAVLPLSLGGGILGILLLGSASHGTTFHGLLGFGVLVLTVLAFVLEMKFLPGIAKLKLSRGIVLSVLLAGANAAFVTGFVDIQRISLCTVRLPDQVLIGAAMNAASLFTTGTTVVAVKMRLEKWVGKRGKAGAGGDASAGFNDMEKSGFETDEKEKVSLKERIRGLRG</sequence>
<name>A0A4V4HUT3_9HELO</name>
<evidence type="ECO:0000313" key="3">
    <source>
        <dbReference type="EMBL" id="THV50596.1"/>
    </source>
</evidence>
<keyword evidence="4" id="KW-1185">Reference proteome</keyword>
<dbReference type="EMBL" id="PQXL01000144">
    <property type="protein sequence ID" value="THV50596.1"/>
    <property type="molecule type" value="Genomic_DNA"/>
</dbReference>
<proteinExistence type="predicted"/>
<evidence type="ECO:0000256" key="2">
    <source>
        <dbReference type="SAM" id="Phobius"/>
    </source>
</evidence>
<evidence type="ECO:0008006" key="5">
    <source>
        <dbReference type="Google" id="ProtNLM"/>
    </source>
</evidence>
<accession>A0A4V4HUT3</accession>
<feature type="transmembrane region" description="Helical" evidence="2">
    <location>
        <begin position="814"/>
        <end position="839"/>
    </location>
</feature>
<dbReference type="Proteomes" id="UP000308671">
    <property type="component" value="Unassembled WGS sequence"/>
</dbReference>
<gene>
    <name evidence="3" type="ORF">BGAL_0144g00200</name>
</gene>
<evidence type="ECO:0000256" key="1">
    <source>
        <dbReference type="SAM" id="MobiDB-lite"/>
    </source>
</evidence>
<protein>
    <recommendedName>
        <fullName evidence="5">Cytochrome b561 domain-containing protein</fullName>
    </recommendedName>
</protein>
<dbReference type="AlphaFoldDB" id="A0A4V4HUT3"/>
<reference evidence="3 4" key="1">
    <citation type="submission" date="2017-12" db="EMBL/GenBank/DDBJ databases">
        <title>Comparative genomics of Botrytis spp.</title>
        <authorList>
            <person name="Valero-Jimenez C.A."/>
            <person name="Tapia P."/>
            <person name="Veloso J."/>
            <person name="Silva-Moreno E."/>
            <person name="Staats M."/>
            <person name="Valdes J.H."/>
            <person name="Van Kan J.A.L."/>
        </authorList>
    </citation>
    <scope>NUCLEOTIDE SEQUENCE [LARGE SCALE GENOMIC DNA]</scope>
    <source>
        <strain evidence="3 4">MUCL435</strain>
    </source>
</reference>
<feature type="transmembrane region" description="Helical" evidence="2">
    <location>
        <begin position="963"/>
        <end position="984"/>
    </location>
</feature>
<feature type="transmembrane region" description="Helical" evidence="2">
    <location>
        <begin position="865"/>
        <end position="888"/>
    </location>
</feature>
<feature type="region of interest" description="Disordered" evidence="1">
    <location>
        <begin position="995"/>
        <end position="1023"/>
    </location>
</feature>
<feature type="transmembrane region" description="Helical" evidence="2">
    <location>
        <begin position="894"/>
        <end position="913"/>
    </location>
</feature>
<feature type="region of interest" description="Disordered" evidence="1">
    <location>
        <begin position="658"/>
        <end position="679"/>
    </location>
</feature>
<evidence type="ECO:0000313" key="4">
    <source>
        <dbReference type="Proteomes" id="UP000308671"/>
    </source>
</evidence>
<keyword evidence="2" id="KW-1133">Transmembrane helix</keyword>